<dbReference type="EMBL" id="JABANU010000006">
    <property type="protein sequence ID" value="MBI5974685.1"/>
    <property type="molecule type" value="Genomic_DNA"/>
</dbReference>
<comment type="caution">
    <text evidence="2">The sequence shown here is derived from an EMBL/GenBank/DDBJ whole genome shotgun (WGS) entry which is preliminary data.</text>
</comment>
<evidence type="ECO:0000313" key="2">
    <source>
        <dbReference type="EMBL" id="MBI5974685.1"/>
    </source>
</evidence>
<evidence type="ECO:0000313" key="3">
    <source>
        <dbReference type="Proteomes" id="UP000751852"/>
    </source>
</evidence>
<keyword evidence="3" id="KW-1185">Reference proteome</keyword>
<dbReference type="RefSeq" id="WP_198617468.1">
    <property type="nucleotide sequence ID" value="NZ_JABANU010000006.1"/>
</dbReference>
<dbReference type="Proteomes" id="UP000751852">
    <property type="component" value="Unassembled WGS sequence"/>
</dbReference>
<keyword evidence="1" id="KW-0472">Membrane</keyword>
<reference evidence="2 3" key="1">
    <citation type="submission" date="2020-04" db="EMBL/GenBank/DDBJ databases">
        <title>Staphylococcus species from domestic dog.</title>
        <authorList>
            <person name="Paterson G.K."/>
        </authorList>
    </citation>
    <scope>NUCLEOTIDE SEQUENCE [LARGE SCALE GENOMIC DNA]</scope>
    <source>
        <strain evidence="2 3">H16/1A</strain>
    </source>
</reference>
<keyword evidence="1" id="KW-0812">Transmembrane</keyword>
<gene>
    <name evidence="2" type="ORF">HHH54_03605</name>
</gene>
<feature type="transmembrane region" description="Helical" evidence="1">
    <location>
        <begin position="12"/>
        <end position="34"/>
    </location>
</feature>
<sequence length="71" mass="7909">MLEKFEKLANHVVTQVIALIISIGFVVLSLMNIIEGSSTIKVVLSILPLIVFSISGIITIYNIKRLVREKQ</sequence>
<proteinExistence type="predicted"/>
<feature type="transmembrane region" description="Helical" evidence="1">
    <location>
        <begin position="40"/>
        <end position="63"/>
    </location>
</feature>
<keyword evidence="1" id="KW-1133">Transmembrane helix</keyword>
<evidence type="ECO:0008006" key="4">
    <source>
        <dbReference type="Google" id="ProtNLM"/>
    </source>
</evidence>
<evidence type="ECO:0000256" key="1">
    <source>
        <dbReference type="SAM" id="Phobius"/>
    </source>
</evidence>
<accession>A0ABS0T7G6</accession>
<protein>
    <recommendedName>
        <fullName evidence="4">Group-specific protein</fullName>
    </recommendedName>
</protein>
<name>A0ABS0T7G6_9STAP</name>
<organism evidence="2 3">
    <name type="scientific">Staphylococcus canis</name>
    <dbReference type="NCBI Taxonomy" id="2724942"/>
    <lineage>
        <taxon>Bacteria</taxon>
        <taxon>Bacillati</taxon>
        <taxon>Bacillota</taxon>
        <taxon>Bacilli</taxon>
        <taxon>Bacillales</taxon>
        <taxon>Staphylococcaceae</taxon>
        <taxon>Staphylococcus</taxon>
    </lineage>
</organism>